<protein>
    <recommendedName>
        <fullName evidence="2">Bifunctional inhibitor/plant lipid transfer protein/seed storage helical domain-containing protein</fullName>
    </recommendedName>
</protein>
<dbReference type="EMBL" id="KZ305034">
    <property type="protein sequence ID" value="PIA44979.1"/>
    <property type="molecule type" value="Genomic_DNA"/>
</dbReference>
<feature type="signal peptide" evidence="1">
    <location>
        <begin position="1"/>
        <end position="18"/>
    </location>
</feature>
<dbReference type="PANTHER" id="PTHR35747:SF2">
    <property type="entry name" value="NON-SPECIFIC LIPID TRANSFER PROTEIN GPI-ANCHORED 25"/>
    <property type="match status" value="1"/>
</dbReference>
<keyword evidence="1" id="KW-0732">Signal</keyword>
<evidence type="ECO:0000256" key="1">
    <source>
        <dbReference type="SAM" id="SignalP"/>
    </source>
</evidence>
<proteinExistence type="predicted"/>
<dbReference type="InterPro" id="IPR053353">
    <property type="entry name" value="Plant_LTP_GPI-anchored"/>
</dbReference>
<dbReference type="OrthoDB" id="786778at2759"/>
<dbReference type="SUPFAM" id="SSF47699">
    <property type="entry name" value="Bifunctional inhibitor/lipid-transfer protein/seed storage 2S albumin"/>
    <property type="match status" value="1"/>
</dbReference>
<sequence length="133" mass="14190">MNTLFFSLLLLLLTISMAITPFASAACTQELVAISPCLSYISSPPNNLSSSPSSECCEIFSSSFFNGTDSCFCYLLRIQFILGFPLNSTRIGSLPSLCSSHNALTSNFEVLCKGLTTLPPMEATPGLISLSSL</sequence>
<dbReference type="PANTHER" id="PTHR35747">
    <property type="entry name" value="BIFUNCTIONAL INHIBITOR/LIPID-TRANSFER PROTEIN/SEED STORAGE 2S ALBUMIN SUPERFAMILY PROTEIN"/>
    <property type="match status" value="1"/>
</dbReference>
<dbReference type="InParanoid" id="A0A2G5DNA6"/>
<dbReference type="InterPro" id="IPR036312">
    <property type="entry name" value="Bifun_inhib/LTP/seed_sf"/>
</dbReference>
<gene>
    <name evidence="3" type="ORF">AQUCO_01700505v1</name>
</gene>
<dbReference type="Pfam" id="PF14368">
    <property type="entry name" value="LTP_2"/>
    <property type="match status" value="1"/>
</dbReference>
<feature type="domain" description="Bifunctional inhibitor/plant lipid transfer protein/seed storage helical" evidence="2">
    <location>
        <begin position="11"/>
        <end position="104"/>
    </location>
</feature>
<reference evidence="3 4" key="1">
    <citation type="submission" date="2017-09" db="EMBL/GenBank/DDBJ databases">
        <title>WGS assembly of Aquilegia coerulea Goldsmith.</title>
        <authorList>
            <person name="Hodges S."/>
            <person name="Kramer E."/>
            <person name="Nordborg M."/>
            <person name="Tomkins J."/>
            <person name="Borevitz J."/>
            <person name="Derieg N."/>
            <person name="Yan J."/>
            <person name="Mihaltcheva S."/>
            <person name="Hayes R.D."/>
            <person name="Rokhsar D."/>
        </authorList>
    </citation>
    <scope>NUCLEOTIDE SEQUENCE [LARGE SCALE GENOMIC DNA]</scope>
    <source>
        <strain evidence="4">cv. Goldsmith</strain>
    </source>
</reference>
<dbReference type="AlphaFoldDB" id="A0A2G5DNA6"/>
<dbReference type="Proteomes" id="UP000230069">
    <property type="component" value="Unassembled WGS sequence"/>
</dbReference>
<organism evidence="3 4">
    <name type="scientific">Aquilegia coerulea</name>
    <name type="common">Rocky mountain columbine</name>
    <dbReference type="NCBI Taxonomy" id="218851"/>
    <lineage>
        <taxon>Eukaryota</taxon>
        <taxon>Viridiplantae</taxon>
        <taxon>Streptophyta</taxon>
        <taxon>Embryophyta</taxon>
        <taxon>Tracheophyta</taxon>
        <taxon>Spermatophyta</taxon>
        <taxon>Magnoliopsida</taxon>
        <taxon>Ranunculales</taxon>
        <taxon>Ranunculaceae</taxon>
        <taxon>Thalictroideae</taxon>
        <taxon>Aquilegia</taxon>
    </lineage>
</organism>
<evidence type="ECO:0000259" key="2">
    <source>
        <dbReference type="Pfam" id="PF14368"/>
    </source>
</evidence>
<dbReference type="InterPro" id="IPR016140">
    <property type="entry name" value="Bifunc_inhib/LTP/seed_store"/>
</dbReference>
<keyword evidence="4" id="KW-1185">Reference proteome</keyword>
<name>A0A2G5DNA6_AQUCA</name>
<evidence type="ECO:0000313" key="4">
    <source>
        <dbReference type="Proteomes" id="UP000230069"/>
    </source>
</evidence>
<evidence type="ECO:0000313" key="3">
    <source>
        <dbReference type="EMBL" id="PIA44979.1"/>
    </source>
</evidence>
<feature type="chain" id="PRO_5013928983" description="Bifunctional inhibitor/plant lipid transfer protein/seed storage helical domain-containing protein" evidence="1">
    <location>
        <begin position="19"/>
        <end position="133"/>
    </location>
</feature>
<dbReference type="Gene3D" id="1.10.110.10">
    <property type="entry name" value="Plant lipid-transfer and hydrophobic proteins"/>
    <property type="match status" value="1"/>
</dbReference>
<accession>A0A2G5DNA6</accession>